<dbReference type="Pfam" id="PF02826">
    <property type="entry name" value="2-Hacid_dh_C"/>
    <property type="match status" value="1"/>
</dbReference>
<name>A0A9K3JAN8_HELAN</name>
<dbReference type="GO" id="GO:0016491">
    <property type="term" value="F:oxidoreductase activity"/>
    <property type="evidence" value="ECO:0007669"/>
    <property type="project" value="UniProtKB-KW"/>
</dbReference>
<dbReference type="AlphaFoldDB" id="A0A9K3JAN8"/>
<dbReference type="GO" id="GO:0051287">
    <property type="term" value="F:NAD binding"/>
    <property type="evidence" value="ECO:0007669"/>
    <property type="project" value="InterPro"/>
</dbReference>
<reference evidence="3" key="1">
    <citation type="journal article" date="2017" name="Nature">
        <title>The sunflower genome provides insights into oil metabolism, flowering and Asterid evolution.</title>
        <authorList>
            <person name="Badouin H."/>
            <person name="Gouzy J."/>
            <person name="Grassa C.J."/>
            <person name="Murat F."/>
            <person name="Staton S.E."/>
            <person name="Cottret L."/>
            <person name="Lelandais-Briere C."/>
            <person name="Owens G.L."/>
            <person name="Carrere S."/>
            <person name="Mayjonade B."/>
            <person name="Legrand L."/>
            <person name="Gill N."/>
            <person name="Kane N.C."/>
            <person name="Bowers J.E."/>
            <person name="Hubner S."/>
            <person name="Bellec A."/>
            <person name="Berard A."/>
            <person name="Berges H."/>
            <person name="Blanchet N."/>
            <person name="Boniface M.C."/>
            <person name="Brunel D."/>
            <person name="Catrice O."/>
            <person name="Chaidir N."/>
            <person name="Claudel C."/>
            <person name="Donnadieu C."/>
            <person name="Faraut T."/>
            <person name="Fievet G."/>
            <person name="Helmstetter N."/>
            <person name="King M."/>
            <person name="Knapp S.J."/>
            <person name="Lai Z."/>
            <person name="Le Paslier M.C."/>
            <person name="Lippi Y."/>
            <person name="Lorenzon L."/>
            <person name="Mandel J.R."/>
            <person name="Marage G."/>
            <person name="Marchand G."/>
            <person name="Marquand E."/>
            <person name="Bret-Mestries E."/>
            <person name="Morien E."/>
            <person name="Nambeesan S."/>
            <person name="Nguyen T."/>
            <person name="Pegot-Espagnet P."/>
            <person name="Pouilly N."/>
            <person name="Raftis F."/>
            <person name="Sallet E."/>
            <person name="Schiex T."/>
            <person name="Thomas J."/>
            <person name="Vandecasteele C."/>
            <person name="Vares D."/>
            <person name="Vear F."/>
            <person name="Vautrin S."/>
            <person name="Crespi M."/>
            <person name="Mangin B."/>
            <person name="Burke J.M."/>
            <person name="Salse J."/>
            <person name="Munos S."/>
            <person name="Vincourt P."/>
            <person name="Rieseberg L.H."/>
            <person name="Langlade N.B."/>
        </authorList>
    </citation>
    <scope>NUCLEOTIDE SEQUENCE</scope>
    <source>
        <tissue evidence="3">Leaves</tissue>
    </source>
</reference>
<dbReference type="Gene3D" id="3.40.50.720">
    <property type="entry name" value="NAD(P)-binding Rossmann-like Domain"/>
    <property type="match status" value="1"/>
</dbReference>
<dbReference type="Proteomes" id="UP000215914">
    <property type="component" value="Unassembled WGS sequence"/>
</dbReference>
<evidence type="ECO:0000256" key="1">
    <source>
        <dbReference type="ARBA" id="ARBA00023002"/>
    </source>
</evidence>
<sequence length="57" mass="6198">MIDNKVMKALGKKGIIVNVARGALIDEVELLKCLVEGEIGGVGPDVFETIWSLIWLC</sequence>
<protein>
    <submittedName>
        <fullName evidence="3">Oxidoreductase</fullName>
        <ecNumber evidence="3">1.1.1.-</ecNumber>
    </submittedName>
</protein>
<dbReference type="InterPro" id="IPR050223">
    <property type="entry name" value="D-isomer_2-hydroxyacid_DH"/>
</dbReference>
<reference evidence="3" key="2">
    <citation type="submission" date="2020-06" db="EMBL/GenBank/DDBJ databases">
        <title>Helianthus annuus Genome sequencing and assembly Release 2.</title>
        <authorList>
            <person name="Gouzy J."/>
            <person name="Langlade N."/>
            <person name="Munos S."/>
        </authorList>
    </citation>
    <scope>NUCLEOTIDE SEQUENCE</scope>
    <source>
        <tissue evidence="3">Leaves</tissue>
    </source>
</reference>
<proteinExistence type="predicted"/>
<comment type="caution">
    <text evidence="3">The sequence shown here is derived from an EMBL/GenBank/DDBJ whole genome shotgun (WGS) entry which is preliminary data.</text>
</comment>
<evidence type="ECO:0000259" key="2">
    <source>
        <dbReference type="Pfam" id="PF02826"/>
    </source>
</evidence>
<dbReference type="EMBL" id="MNCJ02000319">
    <property type="protein sequence ID" value="KAF5811707.1"/>
    <property type="molecule type" value="Genomic_DNA"/>
</dbReference>
<dbReference type="PANTHER" id="PTHR10996:SF179">
    <property type="entry name" value="D-ISOMER SPECIFIC 2-HYDROXYACID DEHYDROGENASE FAMILY PROTEIN-RELATED"/>
    <property type="match status" value="1"/>
</dbReference>
<evidence type="ECO:0000313" key="4">
    <source>
        <dbReference type="Proteomes" id="UP000215914"/>
    </source>
</evidence>
<dbReference type="SUPFAM" id="SSF51735">
    <property type="entry name" value="NAD(P)-binding Rossmann-fold domains"/>
    <property type="match status" value="1"/>
</dbReference>
<keyword evidence="1 3" id="KW-0560">Oxidoreductase</keyword>
<dbReference type="InterPro" id="IPR006140">
    <property type="entry name" value="D-isomer_DH_NAD-bd"/>
</dbReference>
<accession>A0A9K3JAN8</accession>
<dbReference type="InterPro" id="IPR036291">
    <property type="entry name" value="NAD(P)-bd_dom_sf"/>
</dbReference>
<dbReference type="Gramene" id="mRNA:HanXRQr2_Chr04g0184531">
    <property type="protein sequence ID" value="CDS:HanXRQr2_Chr04g0184531.1"/>
    <property type="gene ID" value="HanXRQr2_Chr04g0184531"/>
</dbReference>
<organism evidence="3 4">
    <name type="scientific">Helianthus annuus</name>
    <name type="common">Common sunflower</name>
    <dbReference type="NCBI Taxonomy" id="4232"/>
    <lineage>
        <taxon>Eukaryota</taxon>
        <taxon>Viridiplantae</taxon>
        <taxon>Streptophyta</taxon>
        <taxon>Embryophyta</taxon>
        <taxon>Tracheophyta</taxon>
        <taxon>Spermatophyta</taxon>
        <taxon>Magnoliopsida</taxon>
        <taxon>eudicotyledons</taxon>
        <taxon>Gunneridae</taxon>
        <taxon>Pentapetalae</taxon>
        <taxon>asterids</taxon>
        <taxon>campanulids</taxon>
        <taxon>Asterales</taxon>
        <taxon>Asteraceae</taxon>
        <taxon>Asteroideae</taxon>
        <taxon>Heliantheae alliance</taxon>
        <taxon>Heliantheae</taxon>
        <taxon>Helianthus</taxon>
    </lineage>
</organism>
<feature type="domain" description="D-isomer specific 2-hydroxyacid dehydrogenase NAD-binding" evidence="2">
    <location>
        <begin position="1"/>
        <end position="49"/>
    </location>
</feature>
<dbReference type="PANTHER" id="PTHR10996">
    <property type="entry name" value="2-HYDROXYACID DEHYDROGENASE-RELATED"/>
    <property type="match status" value="1"/>
</dbReference>
<evidence type="ECO:0000313" key="3">
    <source>
        <dbReference type="EMBL" id="KAF5811707.1"/>
    </source>
</evidence>
<keyword evidence="4" id="KW-1185">Reference proteome</keyword>
<dbReference type="EC" id="1.1.1.-" evidence="3"/>
<gene>
    <name evidence="3" type="ORF">HanXRQr2_Chr04g0184531</name>
</gene>